<feature type="domain" description="VOC" evidence="1">
    <location>
        <begin position="2"/>
        <end position="123"/>
    </location>
</feature>
<accession>A0A1N5YBI9</accession>
<evidence type="ECO:0000259" key="1">
    <source>
        <dbReference type="PROSITE" id="PS51819"/>
    </source>
</evidence>
<gene>
    <name evidence="2" type="ORF">SAMN04489832_0004</name>
    <name evidence="3" type="ORF">SAMN04489832_2744</name>
</gene>
<dbReference type="InterPro" id="IPR029068">
    <property type="entry name" value="Glyas_Bleomycin-R_OHBP_Dase"/>
</dbReference>
<dbReference type="EMBL" id="FSQT01000002">
    <property type="protein sequence ID" value="SIN06590.1"/>
    <property type="molecule type" value="Genomic_DNA"/>
</dbReference>
<dbReference type="RefSeq" id="WP_074307660.1">
    <property type="nucleotide sequence ID" value="NZ_FSQT01000001.1"/>
</dbReference>
<dbReference type="SUPFAM" id="SSF54593">
    <property type="entry name" value="Glyoxalase/Bleomycin resistance protein/Dihydroxybiphenyl dioxygenase"/>
    <property type="match status" value="1"/>
</dbReference>
<keyword evidence="3" id="KW-0560">Oxidoreductase</keyword>
<evidence type="ECO:0000313" key="4">
    <source>
        <dbReference type="Proteomes" id="UP000185124"/>
    </source>
</evidence>
<dbReference type="Proteomes" id="UP000185124">
    <property type="component" value="Unassembled WGS sequence"/>
</dbReference>
<name>A0A1N5YBI9_9ACTN</name>
<dbReference type="GO" id="GO:0051213">
    <property type="term" value="F:dioxygenase activity"/>
    <property type="evidence" value="ECO:0007669"/>
    <property type="project" value="UniProtKB-KW"/>
</dbReference>
<reference evidence="4" key="2">
    <citation type="submission" date="2016-12" db="EMBL/GenBank/DDBJ databases">
        <authorList>
            <person name="Varghese N."/>
            <person name="Submissions S."/>
        </authorList>
    </citation>
    <scope>NUCLEOTIDE SEQUENCE [LARGE SCALE GENOMIC DNA]</scope>
    <source>
        <strain evidence="4">DSM 45599</strain>
    </source>
</reference>
<dbReference type="InterPro" id="IPR037523">
    <property type="entry name" value="VOC_core"/>
</dbReference>
<keyword evidence="4" id="KW-1185">Reference proteome</keyword>
<dbReference type="AlphaFoldDB" id="A0A1N5YBI9"/>
<proteinExistence type="predicted"/>
<reference evidence="3" key="1">
    <citation type="submission" date="2016-12" db="EMBL/GenBank/DDBJ databases">
        <authorList>
            <person name="Song W.-J."/>
            <person name="Kurnit D.M."/>
        </authorList>
    </citation>
    <scope>NUCLEOTIDE SEQUENCE [LARGE SCALE GENOMIC DNA]</scope>
    <source>
        <strain evidence="3">DSM 45599</strain>
    </source>
</reference>
<dbReference type="STRING" id="709881.SAMN04489832_0004"/>
<evidence type="ECO:0000313" key="2">
    <source>
        <dbReference type="EMBL" id="SIM44100.1"/>
    </source>
</evidence>
<dbReference type="Pfam" id="PF00903">
    <property type="entry name" value="Glyoxalase"/>
    <property type="match status" value="1"/>
</dbReference>
<dbReference type="PROSITE" id="PS51819">
    <property type="entry name" value="VOC"/>
    <property type="match status" value="1"/>
</dbReference>
<dbReference type="InterPro" id="IPR004360">
    <property type="entry name" value="Glyas_Fos-R_dOase_dom"/>
</dbReference>
<sequence>MTVTHVQLVSVPVADQDRARDFYVDVLGFDLIWDNPMGPDGGRWVQVAPPGAATALTLVTWFPTMAPGSLKGLVLETDDLDADVARLRERGVDFADGGIRSAPWGRYATFDDPDGNGIVLQATRV</sequence>
<dbReference type="EMBL" id="FSQT01000001">
    <property type="protein sequence ID" value="SIM44100.1"/>
    <property type="molecule type" value="Genomic_DNA"/>
</dbReference>
<keyword evidence="3" id="KW-0223">Dioxygenase</keyword>
<protein>
    <submittedName>
        <fullName evidence="3">Catechol 2,3-dioxygenase</fullName>
    </submittedName>
</protein>
<dbReference type="PANTHER" id="PTHR36437:SF2">
    <property type="entry name" value="GLYOXALASE_BLEOMYCIN RESISTANCE PROTEIN_DIOXYGENASE"/>
    <property type="match status" value="1"/>
</dbReference>
<dbReference type="PANTHER" id="PTHR36437">
    <property type="entry name" value="GLYOXALASE/BLEOMYCIN RESISTANCE PROTEIN/DIOXYGENASE"/>
    <property type="match status" value="1"/>
</dbReference>
<dbReference type="Gene3D" id="3.10.180.10">
    <property type="entry name" value="2,3-Dihydroxybiphenyl 1,2-Dioxygenase, domain 1"/>
    <property type="match status" value="1"/>
</dbReference>
<dbReference type="OrthoDB" id="197463at2"/>
<organism evidence="3 4">
    <name type="scientific">Micromonospora cremea</name>
    <dbReference type="NCBI Taxonomy" id="709881"/>
    <lineage>
        <taxon>Bacteria</taxon>
        <taxon>Bacillati</taxon>
        <taxon>Actinomycetota</taxon>
        <taxon>Actinomycetes</taxon>
        <taxon>Micromonosporales</taxon>
        <taxon>Micromonosporaceae</taxon>
        <taxon>Micromonospora</taxon>
    </lineage>
</organism>
<evidence type="ECO:0000313" key="3">
    <source>
        <dbReference type="EMBL" id="SIN06590.1"/>
    </source>
</evidence>